<dbReference type="Proteomes" id="UP000826234">
    <property type="component" value="Unassembled WGS sequence"/>
</dbReference>
<dbReference type="PANTHER" id="PTHR43176:SF3">
    <property type="entry name" value="3-HYDROXYISOBUTYRYL-COA HYDROLASE, MITOCHONDRIAL"/>
    <property type="match status" value="1"/>
</dbReference>
<evidence type="ECO:0000256" key="5">
    <source>
        <dbReference type="RuleBase" id="RU369070"/>
    </source>
</evidence>
<proteinExistence type="inferred from homology"/>
<evidence type="ECO:0000259" key="6">
    <source>
        <dbReference type="Pfam" id="PF16113"/>
    </source>
</evidence>
<evidence type="ECO:0000256" key="3">
    <source>
        <dbReference type="ARBA" id="ARBA00011915"/>
    </source>
</evidence>
<comment type="similarity">
    <text evidence="2 5">Belongs to the enoyl-CoA hydratase/isomerase family.</text>
</comment>
<comment type="catalytic activity">
    <reaction evidence="1 5">
        <text>3-hydroxy-2-methylpropanoyl-CoA + H2O = 3-hydroxy-2-methylpropanoate + CoA + H(+)</text>
        <dbReference type="Rhea" id="RHEA:20888"/>
        <dbReference type="ChEBI" id="CHEBI:11805"/>
        <dbReference type="ChEBI" id="CHEBI:15377"/>
        <dbReference type="ChEBI" id="CHEBI:15378"/>
        <dbReference type="ChEBI" id="CHEBI:57287"/>
        <dbReference type="ChEBI" id="CHEBI:57340"/>
        <dbReference type="EC" id="3.1.2.4"/>
    </reaction>
</comment>
<keyword evidence="4 5" id="KW-0378">Hydrolase</keyword>
<reference evidence="7 8" key="1">
    <citation type="journal article" date="2022" name="Gigascience">
        <title>A chromosome-level genome assembly and annotation of the desert horned lizard, Phrynosoma platyrhinos, provides insight into chromosomal rearrangements among reptiles.</title>
        <authorList>
            <person name="Koochekian N."/>
            <person name="Ascanio A."/>
            <person name="Farleigh K."/>
            <person name="Card D.C."/>
            <person name="Schield D.R."/>
            <person name="Castoe T.A."/>
            <person name="Jezkova T."/>
        </authorList>
    </citation>
    <scope>NUCLEOTIDE SEQUENCE [LARGE SCALE GENOMIC DNA]</scope>
    <source>
        <strain evidence="7">NK-2021</strain>
    </source>
</reference>
<dbReference type="PANTHER" id="PTHR43176">
    <property type="entry name" value="3-HYDROXYISOBUTYRYL-COA HYDROLASE-RELATED"/>
    <property type="match status" value="1"/>
</dbReference>
<protein>
    <recommendedName>
        <fullName evidence="3 5">3-hydroxyisobutyryl-CoA hydrolase</fullName>
        <shortName evidence="5">HIB-CoA hydrolase</shortName>
        <shortName evidence="5">HIBYL-CoA-H</shortName>
        <ecNumber evidence="3 5">3.1.2.4</ecNumber>
    </recommendedName>
    <alternativeName>
        <fullName evidence="5">3-hydroxyisobutyryl-coenzyme A hydrolase</fullName>
    </alternativeName>
</protein>
<accession>A0ABQ7SW62</accession>
<dbReference type="EC" id="3.1.2.4" evidence="3 5"/>
<feature type="domain" description="Enoyl-CoA hydratase/isomerase" evidence="6">
    <location>
        <begin position="71"/>
        <end position="162"/>
    </location>
</feature>
<gene>
    <name evidence="7" type="ORF">JD844_023049</name>
</gene>
<name>A0ABQ7SW62_PHRPL</name>
<keyword evidence="5" id="KW-0496">Mitochondrion</keyword>
<dbReference type="InterPro" id="IPR032259">
    <property type="entry name" value="HIBYL-CoA-H"/>
</dbReference>
<comment type="function">
    <text evidence="5">Hydrolyzes 3-hydroxyisobutyryl-CoA (HIBYL-CoA), a saline catabolite. Has high activity toward isobutyryl-CoA. Could be an isobutyryl-CoA dehydrogenase that functions in valine catabolism.</text>
</comment>
<comment type="pathway">
    <text evidence="5">Amino-acid degradation; L-valine degradation.</text>
</comment>
<sequence>MRREDTVMYKLQVNGVEACKLDQEKDFILGEHMDKINRQLFVDRDQQHVITEQAGAQLGSAVAKFLVGTGTHLCKETISKMSPTSLKMTFRQLKEGASLSLQEVLVMEYRLSQACMAERVTIYVEVVRGHDFYEVIIDKDQSPKWKPAALEDVTDEFLDSCFKSLGTSDLKLQ</sequence>
<organism evidence="7 8">
    <name type="scientific">Phrynosoma platyrhinos</name>
    <name type="common">Desert horned lizard</name>
    <dbReference type="NCBI Taxonomy" id="52577"/>
    <lineage>
        <taxon>Eukaryota</taxon>
        <taxon>Metazoa</taxon>
        <taxon>Chordata</taxon>
        <taxon>Craniata</taxon>
        <taxon>Vertebrata</taxon>
        <taxon>Euteleostomi</taxon>
        <taxon>Lepidosauria</taxon>
        <taxon>Squamata</taxon>
        <taxon>Bifurcata</taxon>
        <taxon>Unidentata</taxon>
        <taxon>Episquamata</taxon>
        <taxon>Toxicofera</taxon>
        <taxon>Iguania</taxon>
        <taxon>Phrynosomatidae</taxon>
        <taxon>Phrynosomatinae</taxon>
        <taxon>Phrynosoma</taxon>
    </lineage>
</organism>
<dbReference type="EMBL" id="JAIPUX010003289">
    <property type="protein sequence ID" value="KAH0621586.1"/>
    <property type="molecule type" value="Genomic_DNA"/>
</dbReference>
<evidence type="ECO:0000256" key="2">
    <source>
        <dbReference type="ARBA" id="ARBA00005254"/>
    </source>
</evidence>
<dbReference type="Gene3D" id="3.90.226.10">
    <property type="entry name" value="2-enoyl-CoA Hydratase, Chain A, domain 1"/>
    <property type="match status" value="1"/>
</dbReference>
<comment type="caution">
    <text evidence="7">The sequence shown here is derived from an EMBL/GenBank/DDBJ whole genome shotgun (WGS) entry which is preliminary data.</text>
</comment>
<comment type="subcellular location">
    <subcellularLocation>
        <location evidence="5">Mitochondrion</location>
    </subcellularLocation>
</comment>
<evidence type="ECO:0000256" key="4">
    <source>
        <dbReference type="ARBA" id="ARBA00022801"/>
    </source>
</evidence>
<evidence type="ECO:0000256" key="1">
    <source>
        <dbReference type="ARBA" id="ARBA00001709"/>
    </source>
</evidence>
<dbReference type="InterPro" id="IPR045004">
    <property type="entry name" value="ECH_dom"/>
</dbReference>
<evidence type="ECO:0000313" key="7">
    <source>
        <dbReference type="EMBL" id="KAH0621586.1"/>
    </source>
</evidence>
<dbReference type="Pfam" id="PF16113">
    <property type="entry name" value="ECH_2"/>
    <property type="match status" value="1"/>
</dbReference>
<evidence type="ECO:0000313" key="8">
    <source>
        <dbReference type="Proteomes" id="UP000826234"/>
    </source>
</evidence>
<keyword evidence="8" id="KW-1185">Reference proteome</keyword>